<evidence type="ECO:0000259" key="1">
    <source>
        <dbReference type="PROSITE" id="PS51806"/>
    </source>
</evidence>
<protein>
    <submittedName>
        <fullName evidence="3">Protein DOG1-like 4</fullName>
    </submittedName>
</protein>
<dbReference type="RefSeq" id="XP_056685136.1">
    <property type="nucleotide sequence ID" value="XM_056829158.1"/>
</dbReference>
<proteinExistence type="predicted"/>
<dbReference type="PANTHER" id="PTHR46354">
    <property type="entry name" value="DOG1 DOMAIN-CONTAINING PROTEIN"/>
    <property type="match status" value="1"/>
</dbReference>
<dbReference type="PROSITE" id="PS51806">
    <property type="entry name" value="DOG1"/>
    <property type="match status" value="1"/>
</dbReference>
<gene>
    <name evidence="3" type="primary">LOC130461177</name>
</gene>
<organism evidence="2 3">
    <name type="scientific">Spinacia oleracea</name>
    <name type="common">Spinach</name>
    <dbReference type="NCBI Taxonomy" id="3562"/>
    <lineage>
        <taxon>Eukaryota</taxon>
        <taxon>Viridiplantae</taxon>
        <taxon>Streptophyta</taxon>
        <taxon>Embryophyta</taxon>
        <taxon>Tracheophyta</taxon>
        <taxon>Spermatophyta</taxon>
        <taxon>Magnoliopsida</taxon>
        <taxon>eudicotyledons</taxon>
        <taxon>Gunneridae</taxon>
        <taxon>Pentapetalae</taxon>
        <taxon>Caryophyllales</taxon>
        <taxon>Chenopodiaceae</taxon>
        <taxon>Chenopodioideae</taxon>
        <taxon>Anserineae</taxon>
        <taxon>Spinacia</taxon>
    </lineage>
</organism>
<evidence type="ECO:0000313" key="3">
    <source>
        <dbReference type="RefSeq" id="XP_056685136.1"/>
    </source>
</evidence>
<dbReference type="GeneID" id="130461177"/>
<reference evidence="2" key="1">
    <citation type="journal article" date="2021" name="Nat. Commun.">
        <title>Genomic analyses provide insights into spinach domestication and the genetic basis of agronomic traits.</title>
        <authorList>
            <person name="Cai X."/>
            <person name="Sun X."/>
            <person name="Xu C."/>
            <person name="Sun H."/>
            <person name="Wang X."/>
            <person name="Ge C."/>
            <person name="Zhang Z."/>
            <person name="Wang Q."/>
            <person name="Fei Z."/>
            <person name="Jiao C."/>
            <person name="Wang Q."/>
        </authorList>
    </citation>
    <scope>NUCLEOTIDE SEQUENCE [LARGE SCALE GENOMIC DNA]</scope>
    <source>
        <strain evidence="2">cv. Varoflay</strain>
    </source>
</reference>
<dbReference type="Proteomes" id="UP000813463">
    <property type="component" value="Chromosome 5"/>
</dbReference>
<evidence type="ECO:0000313" key="2">
    <source>
        <dbReference type="Proteomes" id="UP000813463"/>
    </source>
</evidence>
<keyword evidence="2" id="KW-1185">Reference proteome</keyword>
<dbReference type="InterPro" id="IPR025422">
    <property type="entry name" value="TGA_domain"/>
</dbReference>
<reference evidence="3" key="2">
    <citation type="submission" date="2025-08" db="UniProtKB">
        <authorList>
            <consortium name="RefSeq"/>
        </authorList>
    </citation>
    <scope>IDENTIFICATION</scope>
    <source>
        <tissue evidence="3">Leaf</tissue>
    </source>
</reference>
<sequence>MSLNLNLNLPIMKSTTSSVVEEKFRSYYESWVKQLEIHLQQLVLGRQPNHDIVVATMTAHHKDYYTAKWAAAHDDILAFFSPQWESPLESAFTWVTGWKPSMAFRLVDSLRRTRAPLTSLAQLTDEQAKKISELGVKIRLEEKKVERELERQQVAMGDLKMVELARVASRVDVNETSRVDELVSKAMKGMLEGLERVMKMGDYVRLKTLKGVLDLLNPRQKLDFLAVFAMIQIQIRKWGKQKAANNALNLITLV</sequence>
<dbReference type="InterPro" id="IPR051886">
    <property type="entry name" value="Seed_Dev/Stress_Resp_Reg"/>
</dbReference>
<name>A0ABM3QP44_SPIOL</name>
<accession>A0ABM3QP44</accession>
<feature type="domain" description="DOG1" evidence="1">
    <location>
        <begin position="21"/>
        <end position="245"/>
    </location>
</feature>
<dbReference type="PANTHER" id="PTHR46354:SF2">
    <property type="entry name" value="PROTEIN DOG1-LIKE 4"/>
    <property type="match status" value="1"/>
</dbReference>
<dbReference type="Pfam" id="PF14144">
    <property type="entry name" value="DOG1"/>
    <property type="match status" value="1"/>
</dbReference>